<keyword evidence="7" id="KW-0653">Protein transport</keyword>
<name>V6M5F0_9EUKA</name>
<evidence type="ECO:0000256" key="9">
    <source>
        <dbReference type="ARBA" id="ARBA00023242"/>
    </source>
</evidence>
<keyword evidence="6" id="KW-0509">mRNA transport</keyword>
<dbReference type="VEuPathDB" id="GiardiaDB:SS50377_23607"/>
<evidence type="ECO:0000256" key="1">
    <source>
        <dbReference type="ARBA" id="ARBA00004123"/>
    </source>
</evidence>
<reference evidence="12" key="2">
    <citation type="submission" date="2020-12" db="EMBL/GenBank/DDBJ databases">
        <title>New Spironucleus salmonicida genome in near-complete chromosomes.</title>
        <authorList>
            <person name="Xu F."/>
            <person name="Kurt Z."/>
            <person name="Jimenez-Gonzalez A."/>
            <person name="Astvaldsson A."/>
            <person name="Andersson J.O."/>
            <person name="Svard S.G."/>
        </authorList>
    </citation>
    <scope>NUCLEOTIDE SEQUENCE</scope>
    <source>
        <strain evidence="12">ATCC 50377</strain>
    </source>
</reference>
<sequence>MSAQEAGQDFKVVINTNDVPEDTERFIVNISKNALQRFNLEKDIAAFIKKEVDKEYKSTWHVYVGRNFSSYVTHDKNRFIDFNIGQLAFQVFQCG</sequence>
<dbReference type="GO" id="GO:0007017">
    <property type="term" value="P:microtubule-based process"/>
    <property type="evidence" value="ECO:0007669"/>
    <property type="project" value="InterPro"/>
</dbReference>
<dbReference type="SMART" id="SM01375">
    <property type="entry name" value="Dynein_light"/>
    <property type="match status" value="1"/>
</dbReference>
<dbReference type="InterPro" id="IPR001372">
    <property type="entry name" value="Dynein_light_chain_typ-1/2"/>
</dbReference>
<evidence type="ECO:0000256" key="5">
    <source>
        <dbReference type="ARBA" id="ARBA00022701"/>
    </source>
</evidence>
<comment type="similarity">
    <text evidence="10">Belongs to the dynein light chain family.</text>
</comment>
<dbReference type="GO" id="GO:0015031">
    <property type="term" value="P:protein transport"/>
    <property type="evidence" value="ECO:0007669"/>
    <property type="project" value="UniProtKB-KW"/>
</dbReference>
<keyword evidence="13" id="KW-1185">Reference proteome</keyword>
<dbReference type="PANTHER" id="PTHR11886:SF35">
    <property type="entry name" value="DYNEIN LIGHT CHAIN"/>
    <property type="match status" value="1"/>
</dbReference>
<dbReference type="EMBL" id="KI545981">
    <property type="protein sequence ID" value="EST48589.1"/>
    <property type="molecule type" value="Genomic_DNA"/>
</dbReference>
<dbReference type="PANTHER" id="PTHR11886">
    <property type="entry name" value="DYNEIN LIGHT CHAIN"/>
    <property type="match status" value="1"/>
</dbReference>
<evidence type="ECO:0000313" key="12">
    <source>
        <dbReference type="EMBL" id="KAH0573672.1"/>
    </source>
</evidence>
<dbReference type="FunFam" id="3.30.740.10:FF:000005">
    <property type="entry name" value="Dynein light chain"/>
    <property type="match status" value="1"/>
</dbReference>
<dbReference type="Gene3D" id="3.30.740.10">
    <property type="entry name" value="Protein Inhibitor Of Neuronal Nitric Oxide Synthase"/>
    <property type="match status" value="1"/>
</dbReference>
<gene>
    <name evidence="11" type="ORF">SS50377_11200</name>
    <name evidence="12" type="ORF">SS50377_23607</name>
</gene>
<keyword evidence="5 10" id="KW-0493">Microtubule</keyword>
<dbReference type="OrthoDB" id="10033309at2759"/>
<dbReference type="InterPro" id="IPR037177">
    <property type="entry name" value="DLC_sf"/>
</dbReference>
<dbReference type="GO" id="GO:0005868">
    <property type="term" value="C:cytoplasmic dynein complex"/>
    <property type="evidence" value="ECO:0007669"/>
    <property type="project" value="TreeGrafter"/>
</dbReference>
<reference evidence="11 12" key="1">
    <citation type="journal article" date="2014" name="PLoS Genet.">
        <title>The Genome of Spironucleus salmonicida Highlights a Fish Pathogen Adapted to Fluctuating Environments.</title>
        <authorList>
            <person name="Xu F."/>
            <person name="Jerlstrom-Hultqvist J."/>
            <person name="Einarsson E."/>
            <person name="Astvaldsson A."/>
            <person name="Svard S.G."/>
            <person name="Andersson J.O."/>
        </authorList>
    </citation>
    <scope>NUCLEOTIDE SEQUENCE</scope>
    <source>
        <strain evidence="12">ATCC 50377</strain>
    </source>
</reference>
<dbReference type="SUPFAM" id="SSF54648">
    <property type="entry name" value="DLC"/>
    <property type="match status" value="1"/>
</dbReference>
<keyword evidence="10" id="KW-0505">Motor protein</keyword>
<dbReference type="GO" id="GO:0045505">
    <property type="term" value="F:dynein intermediate chain binding"/>
    <property type="evidence" value="ECO:0007669"/>
    <property type="project" value="TreeGrafter"/>
</dbReference>
<evidence type="ECO:0000256" key="4">
    <source>
        <dbReference type="ARBA" id="ARBA00022490"/>
    </source>
</evidence>
<proteinExistence type="inferred from homology"/>
<accession>V6M5F0</accession>
<dbReference type="GO" id="GO:0005874">
    <property type="term" value="C:microtubule"/>
    <property type="evidence" value="ECO:0007669"/>
    <property type="project" value="UniProtKB-KW"/>
</dbReference>
<dbReference type="EMBL" id="AUWU02000004">
    <property type="protein sequence ID" value="KAH0573672.1"/>
    <property type="molecule type" value="Genomic_DNA"/>
</dbReference>
<keyword evidence="4 10" id="KW-0963">Cytoplasm</keyword>
<evidence type="ECO:0000256" key="10">
    <source>
        <dbReference type="RuleBase" id="RU365010"/>
    </source>
</evidence>
<organism evidence="11">
    <name type="scientific">Spironucleus salmonicida</name>
    <dbReference type="NCBI Taxonomy" id="348837"/>
    <lineage>
        <taxon>Eukaryota</taxon>
        <taxon>Metamonada</taxon>
        <taxon>Diplomonadida</taxon>
        <taxon>Hexamitidae</taxon>
        <taxon>Hexamitinae</taxon>
        <taxon>Spironucleus</taxon>
    </lineage>
</organism>
<keyword evidence="9" id="KW-0539">Nucleus</keyword>
<dbReference type="Proteomes" id="UP000018208">
    <property type="component" value="Unassembled WGS sequence"/>
</dbReference>
<evidence type="ECO:0000256" key="6">
    <source>
        <dbReference type="ARBA" id="ARBA00022816"/>
    </source>
</evidence>
<evidence type="ECO:0000256" key="3">
    <source>
        <dbReference type="ARBA" id="ARBA00022448"/>
    </source>
</evidence>
<dbReference type="Pfam" id="PF01221">
    <property type="entry name" value="Dynein_light"/>
    <property type="match status" value="1"/>
</dbReference>
<evidence type="ECO:0000313" key="11">
    <source>
        <dbReference type="EMBL" id="EST48589.1"/>
    </source>
</evidence>
<evidence type="ECO:0000313" key="13">
    <source>
        <dbReference type="Proteomes" id="UP000018208"/>
    </source>
</evidence>
<keyword evidence="3" id="KW-0813">Transport</keyword>
<dbReference type="GO" id="GO:0005634">
    <property type="term" value="C:nucleus"/>
    <property type="evidence" value="ECO:0007669"/>
    <property type="project" value="UniProtKB-SubCell"/>
</dbReference>
<keyword evidence="10" id="KW-0243">Dynein</keyword>
<dbReference type="AlphaFoldDB" id="V6M5F0"/>
<evidence type="ECO:0000256" key="8">
    <source>
        <dbReference type="ARBA" id="ARBA00023212"/>
    </source>
</evidence>
<evidence type="ECO:0000256" key="2">
    <source>
        <dbReference type="ARBA" id="ARBA00004245"/>
    </source>
</evidence>
<protein>
    <recommendedName>
        <fullName evidence="10">Dynein light chain</fullName>
    </recommendedName>
</protein>
<dbReference type="GO" id="GO:0051028">
    <property type="term" value="P:mRNA transport"/>
    <property type="evidence" value="ECO:0007669"/>
    <property type="project" value="UniProtKB-KW"/>
</dbReference>
<comment type="subcellular location">
    <subcellularLocation>
        <location evidence="2 10">Cytoplasm</location>
        <location evidence="2 10">Cytoskeleton</location>
    </subcellularLocation>
    <subcellularLocation>
        <location evidence="1">Nucleus</location>
    </subcellularLocation>
</comment>
<evidence type="ECO:0000256" key="7">
    <source>
        <dbReference type="ARBA" id="ARBA00022927"/>
    </source>
</evidence>
<keyword evidence="8 10" id="KW-0206">Cytoskeleton</keyword>